<evidence type="ECO:0000256" key="9">
    <source>
        <dbReference type="ARBA" id="ARBA00023098"/>
    </source>
</evidence>
<comment type="cofactor">
    <cofactor evidence="1">
        <name>FAD</name>
        <dbReference type="ChEBI" id="CHEBI:57692"/>
    </cofactor>
</comment>
<dbReference type="GO" id="GO:0071949">
    <property type="term" value="F:FAD binding"/>
    <property type="evidence" value="ECO:0007669"/>
    <property type="project" value="InterPro"/>
</dbReference>
<comment type="similarity">
    <text evidence="4">Belongs to the acyl-CoA oxidase family.</text>
</comment>
<sequence>MYKVNEDLVKERAKCTFNVEELTFFLDGGKDKTLERKERERVMLTKKEELFGGTPDEYLSHKEKYENSIRKAVILFSLLRKIQQENNTDLLNYRNLLSGVLGASISQDGSPFGLHYIMFMPVFMSQADEEQQAKWLHRAMNCGIIGSYAQTELGHGTFIRGLETTATYDPATEEFVLHSPTLTSYKWWPGGLGNTANYCIVIAQLYSKGECHGIHSFIVQVRDEDTHMPLPGIKVGEIGVKMGLNAVNNGFLGFEKVRIPRTNMLMKHAKILKDGTYVKSKNAKLIYGTMVFVRVVIVFDSVNYLAKAITVATRYSAVRRQCQQRVGEPERQILDYVTQQDKILSSIAGCYAMKMNARRLWDTFNVINDQLHKGNMERLGELHALACCLKAISTTDSSMFTERCRLACGGHGYMVSSNLPPTYALTTASCTYEGDNTVLLLQTARFLLKTWRQIDSAPLTPTVAYLKTVSDPGFSDKWENSVEGIIRGFQVVAMKKISWCVDSMTNKIMNGMSQEDAWNSISIQLVSAAESHSRAIVISTFQEDMTRAMKTMSPQLAEVMGQLIQLYAVFWTLERVGDLLQLHKGNMERLGELHALACCLKAISTTDSSMFTERCRLACGGHGYMVSSNLPPTYALTTASCTYEGDNTVLLLQTARFLLKTWRQIDSAPLTPTVAYLKTVSDPGFSDKWENSVEGIIRGFQVVAMKKISWCVDSMTNKIMNGMSQEDAWNSISIQLVSAAESHSRAIVISTFQEDMTRAMKTMSPQLAEVMGQLIQLYAVFWTLERVGDLLQYTSISNTDVVNLRSWYEQLLRKIRPNAVGLVDAFDIIDELLQSTLGAYDGRVYERLMAEALKSPLNAEPVNQSFHKYLKPFMQGKL</sequence>
<protein>
    <recommendedName>
        <fullName evidence="15">Acyl-coenzyme A oxidase</fullName>
    </recommendedName>
</protein>
<organism evidence="14">
    <name type="scientific">Heliothis virescens</name>
    <name type="common">Tobacco budworm moth</name>
    <dbReference type="NCBI Taxonomy" id="7102"/>
    <lineage>
        <taxon>Eukaryota</taxon>
        <taxon>Metazoa</taxon>
        <taxon>Ecdysozoa</taxon>
        <taxon>Arthropoda</taxon>
        <taxon>Hexapoda</taxon>
        <taxon>Insecta</taxon>
        <taxon>Pterygota</taxon>
        <taxon>Neoptera</taxon>
        <taxon>Endopterygota</taxon>
        <taxon>Lepidoptera</taxon>
        <taxon>Glossata</taxon>
        <taxon>Ditrysia</taxon>
        <taxon>Noctuoidea</taxon>
        <taxon>Noctuidae</taxon>
        <taxon>Heliothinae</taxon>
        <taxon>Heliothis</taxon>
    </lineage>
</organism>
<dbReference type="InterPro" id="IPR037069">
    <property type="entry name" value="AcylCoA_DH/ox_N_sf"/>
</dbReference>
<feature type="domain" description="Acyl-CoA oxidase C-alpha1" evidence="13">
    <location>
        <begin position="557"/>
        <end position="659"/>
    </location>
</feature>
<dbReference type="Gene3D" id="2.40.110.10">
    <property type="entry name" value="Butyryl-CoA Dehydrogenase, subunit A, domain 2"/>
    <property type="match status" value="1"/>
</dbReference>
<dbReference type="InterPro" id="IPR046373">
    <property type="entry name" value="Acyl-CoA_Oxase/DH_mid-dom_sf"/>
</dbReference>
<evidence type="ECO:0000256" key="3">
    <source>
        <dbReference type="ARBA" id="ARBA00004846"/>
    </source>
</evidence>
<dbReference type="EMBL" id="NWSH01004519">
    <property type="protein sequence ID" value="PCG65014.1"/>
    <property type="molecule type" value="Genomic_DNA"/>
</dbReference>
<dbReference type="GO" id="GO:0005777">
    <property type="term" value="C:peroxisome"/>
    <property type="evidence" value="ECO:0007669"/>
    <property type="project" value="UniProtKB-SubCell"/>
</dbReference>
<evidence type="ECO:0000256" key="1">
    <source>
        <dbReference type="ARBA" id="ARBA00001974"/>
    </source>
</evidence>
<dbReference type="SUPFAM" id="SSF47203">
    <property type="entry name" value="Acyl-CoA dehydrogenase C-terminal domain-like"/>
    <property type="match status" value="4"/>
</dbReference>
<evidence type="ECO:0000259" key="11">
    <source>
        <dbReference type="Pfam" id="PF01756"/>
    </source>
</evidence>
<comment type="caution">
    <text evidence="14">The sequence shown here is derived from an EMBL/GenBank/DDBJ whole genome shotgun (WGS) entry which is preliminary data.</text>
</comment>
<reference evidence="14" key="1">
    <citation type="submission" date="2017-09" db="EMBL/GenBank/DDBJ databases">
        <title>Contemporary evolution of a Lepidopteran species, Heliothis virescens, in response to modern agricultural practices.</title>
        <authorList>
            <person name="Fritz M.L."/>
            <person name="Deyonke A.M."/>
            <person name="Papanicolaou A."/>
            <person name="Micinski S."/>
            <person name="Westbrook J."/>
            <person name="Gould F."/>
        </authorList>
    </citation>
    <scope>NUCLEOTIDE SEQUENCE [LARGE SCALE GENOMIC DNA]</scope>
    <source>
        <strain evidence="14">HvINT-</strain>
        <tissue evidence="14">Whole body</tissue>
    </source>
</reference>
<evidence type="ECO:0000256" key="8">
    <source>
        <dbReference type="ARBA" id="ARBA00023002"/>
    </source>
</evidence>
<dbReference type="InterPro" id="IPR036250">
    <property type="entry name" value="AcylCo_DH-like_C"/>
</dbReference>
<dbReference type="GO" id="GO:0005504">
    <property type="term" value="F:fatty acid binding"/>
    <property type="evidence" value="ECO:0007669"/>
    <property type="project" value="TreeGrafter"/>
</dbReference>
<comment type="pathway">
    <text evidence="3">Lipid metabolism; peroxisomal fatty acid beta-oxidation.</text>
</comment>
<accession>A0A2A4J0G3</accession>
<dbReference type="InterPro" id="IPR055060">
    <property type="entry name" value="ACOX_C_alpha1"/>
</dbReference>
<dbReference type="InterPro" id="IPR009100">
    <property type="entry name" value="AcylCoA_DH/oxidase_NM_dom_sf"/>
</dbReference>
<dbReference type="GO" id="GO:0003997">
    <property type="term" value="F:acyl-CoA oxidase activity"/>
    <property type="evidence" value="ECO:0007669"/>
    <property type="project" value="InterPro"/>
</dbReference>
<comment type="subcellular location">
    <subcellularLocation>
        <location evidence="2">Peroxisome</location>
    </subcellularLocation>
</comment>
<dbReference type="FunFam" id="1.20.140.10:FF:000013">
    <property type="entry name" value="Acyl-coenzyme A oxidase"/>
    <property type="match status" value="1"/>
</dbReference>
<keyword evidence="10" id="KW-0576">Peroxisome</keyword>
<dbReference type="Pfam" id="PF14749">
    <property type="entry name" value="Acyl-CoA_ox_N"/>
    <property type="match status" value="1"/>
</dbReference>
<keyword evidence="5" id="KW-0285">Flavoprotein</keyword>
<evidence type="ECO:0000259" key="13">
    <source>
        <dbReference type="Pfam" id="PF22924"/>
    </source>
</evidence>
<dbReference type="InterPro" id="IPR002655">
    <property type="entry name" value="Acyl-CoA_oxidase_C"/>
</dbReference>
<dbReference type="STRING" id="7102.A0A2A4J0G3"/>
<feature type="domain" description="Acyl-CoA oxidase C-alpha1" evidence="13">
    <location>
        <begin position="287"/>
        <end position="448"/>
    </location>
</feature>
<dbReference type="PANTHER" id="PTHR10909">
    <property type="entry name" value="ELECTRON TRANSPORT OXIDOREDUCTASE"/>
    <property type="match status" value="1"/>
</dbReference>
<evidence type="ECO:0000256" key="5">
    <source>
        <dbReference type="ARBA" id="ARBA00022630"/>
    </source>
</evidence>
<dbReference type="Pfam" id="PF01756">
    <property type="entry name" value="ACOX"/>
    <property type="match status" value="1"/>
</dbReference>
<keyword evidence="7" id="KW-0276">Fatty acid metabolism</keyword>
<dbReference type="AlphaFoldDB" id="A0A2A4J0G3"/>
<evidence type="ECO:0000313" key="14">
    <source>
        <dbReference type="EMBL" id="PCG65014.1"/>
    </source>
</evidence>
<evidence type="ECO:0000256" key="4">
    <source>
        <dbReference type="ARBA" id="ARBA00006288"/>
    </source>
</evidence>
<evidence type="ECO:0000256" key="7">
    <source>
        <dbReference type="ARBA" id="ARBA00022832"/>
    </source>
</evidence>
<feature type="domain" description="Acyl-CoA oxidase C-terminal" evidence="11">
    <location>
        <begin position="693"/>
        <end position="875"/>
    </location>
</feature>
<dbReference type="Gene3D" id="1.10.540.10">
    <property type="entry name" value="Acyl-CoA dehydrogenase/oxidase, N-terminal domain"/>
    <property type="match status" value="1"/>
</dbReference>
<keyword evidence="8" id="KW-0560">Oxidoreductase</keyword>
<dbReference type="Pfam" id="PF22924">
    <property type="entry name" value="ACOX_C_alpha1"/>
    <property type="match status" value="2"/>
</dbReference>
<dbReference type="Gene3D" id="1.20.140.10">
    <property type="entry name" value="Butyryl-CoA Dehydrogenase, subunit A, domain 3"/>
    <property type="match status" value="3"/>
</dbReference>
<dbReference type="FunFam" id="1.20.140.10:FF:000005">
    <property type="entry name" value="Acyl-coenzyme A oxidase"/>
    <property type="match status" value="1"/>
</dbReference>
<evidence type="ECO:0000256" key="6">
    <source>
        <dbReference type="ARBA" id="ARBA00022827"/>
    </source>
</evidence>
<dbReference type="FunFam" id="2.40.110.10:FF:000003">
    <property type="entry name" value="Acyl-coenzyme A oxidase"/>
    <property type="match status" value="1"/>
</dbReference>
<evidence type="ECO:0000256" key="10">
    <source>
        <dbReference type="ARBA" id="ARBA00023140"/>
    </source>
</evidence>
<gene>
    <name evidence="14" type="ORF">B5V51_9816</name>
</gene>
<dbReference type="InterPro" id="IPR012258">
    <property type="entry name" value="Acyl-CoA_oxidase"/>
</dbReference>
<keyword evidence="6" id="KW-0274">FAD</keyword>
<dbReference type="PANTHER" id="PTHR10909:SF250">
    <property type="entry name" value="PEROXISOMAL ACYL-COENZYME A OXIDASE 1"/>
    <property type="match status" value="1"/>
</dbReference>
<proteinExistence type="inferred from homology"/>
<dbReference type="GO" id="GO:0055088">
    <property type="term" value="P:lipid homeostasis"/>
    <property type="evidence" value="ECO:0007669"/>
    <property type="project" value="TreeGrafter"/>
</dbReference>
<evidence type="ECO:0000256" key="2">
    <source>
        <dbReference type="ARBA" id="ARBA00004275"/>
    </source>
</evidence>
<evidence type="ECO:0000259" key="12">
    <source>
        <dbReference type="Pfam" id="PF14749"/>
    </source>
</evidence>
<evidence type="ECO:0008006" key="15">
    <source>
        <dbReference type="Google" id="ProtNLM"/>
    </source>
</evidence>
<dbReference type="InterPro" id="IPR029320">
    <property type="entry name" value="Acyl-CoA_ox_N"/>
</dbReference>
<dbReference type="GO" id="GO:0033540">
    <property type="term" value="P:fatty acid beta-oxidation using acyl-CoA oxidase"/>
    <property type="evidence" value="ECO:0007669"/>
    <property type="project" value="TreeGrafter"/>
</dbReference>
<name>A0A2A4J0G3_HELVI</name>
<keyword evidence="9" id="KW-0443">Lipid metabolism</keyword>
<dbReference type="SUPFAM" id="SSF56645">
    <property type="entry name" value="Acyl-CoA dehydrogenase NM domain-like"/>
    <property type="match status" value="1"/>
</dbReference>
<feature type="domain" description="Acyl-coenzyme A oxidase N-terminal" evidence="12">
    <location>
        <begin position="18"/>
        <end position="145"/>
    </location>
</feature>